<dbReference type="AlphaFoldDB" id="A0A6C0DT89"/>
<protein>
    <submittedName>
        <fullName evidence="1">Uncharacterized protein</fullName>
    </submittedName>
</protein>
<evidence type="ECO:0000313" key="1">
    <source>
        <dbReference type="EMBL" id="QHT19698.1"/>
    </source>
</evidence>
<sequence length="81" mass="9167">MHHYQNKETKVLGDGTKVVRKVHIKGGKGHKSVSHYKRGKHIFTAKKALKSGEVSLIKIGKFIPGLFKDCGCNKKTMKHRR</sequence>
<proteinExistence type="predicted"/>
<reference evidence="1" key="1">
    <citation type="journal article" date="2020" name="Nature">
        <title>Giant virus diversity and host interactions through global metagenomics.</title>
        <authorList>
            <person name="Schulz F."/>
            <person name="Roux S."/>
            <person name="Paez-Espino D."/>
            <person name="Jungbluth S."/>
            <person name="Walsh D.A."/>
            <person name="Denef V.J."/>
            <person name="McMahon K.D."/>
            <person name="Konstantinidis K.T."/>
            <person name="Eloe-Fadrosh E.A."/>
            <person name="Kyrpides N.C."/>
            <person name="Woyke T."/>
        </authorList>
    </citation>
    <scope>NUCLEOTIDE SEQUENCE</scope>
    <source>
        <strain evidence="1">GVMAG-M-3300023174-5</strain>
    </source>
</reference>
<accession>A0A6C0DT89</accession>
<organism evidence="1">
    <name type="scientific">viral metagenome</name>
    <dbReference type="NCBI Taxonomy" id="1070528"/>
    <lineage>
        <taxon>unclassified sequences</taxon>
        <taxon>metagenomes</taxon>
        <taxon>organismal metagenomes</taxon>
    </lineage>
</organism>
<name>A0A6C0DT89_9ZZZZ</name>
<dbReference type="EMBL" id="MN739668">
    <property type="protein sequence ID" value="QHT19698.1"/>
    <property type="molecule type" value="Genomic_DNA"/>
</dbReference>